<dbReference type="InterPro" id="IPR008921">
    <property type="entry name" value="DNA_pol3_clamp-load_cplx_C"/>
</dbReference>
<dbReference type="GO" id="GO:0009360">
    <property type="term" value="C:DNA polymerase III complex"/>
    <property type="evidence" value="ECO:0007669"/>
    <property type="project" value="InterPro"/>
</dbReference>
<evidence type="ECO:0000256" key="1">
    <source>
        <dbReference type="ARBA" id="ARBA00012417"/>
    </source>
</evidence>
<dbReference type="Gene3D" id="1.10.8.60">
    <property type="match status" value="1"/>
</dbReference>
<evidence type="ECO:0000256" key="7">
    <source>
        <dbReference type="ARBA" id="ARBA00034754"/>
    </source>
</evidence>
<dbReference type="Pfam" id="PF21694">
    <property type="entry name" value="DNA_pol3_delta_C"/>
    <property type="match status" value="1"/>
</dbReference>
<evidence type="ECO:0000256" key="2">
    <source>
        <dbReference type="ARBA" id="ARBA00017703"/>
    </source>
</evidence>
<dbReference type="RefSeq" id="WP_203364799.1">
    <property type="nucleotide sequence ID" value="NZ_WSFT01000005.1"/>
</dbReference>
<keyword evidence="4 11" id="KW-0548">Nucleotidyltransferase</keyword>
<dbReference type="AlphaFoldDB" id="A0A942UUW2"/>
<feature type="domain" description="DNA polymerase III delta N-terminal" evidence="9">
    <location>
        <begin position="19"/>
        <end position="140"/>
    </location>
</feature>
<dbReference type="InterPro" id="IPR005790">
    <property type="entry name" value="DNA_polIII_delta"/>
</dbReference>
<proteinExistence type="inferred from homology"/>
<accession>A0A942UUW2</accession>
<evidence type="ECO:0000256" key="3">
    <source>
        <dbReference type="ARBA" id="ARBA00022679"/>
    </source>
</evidence>
<evidence type="ECO:0000256" key="4">
    <source>
        <dbReference type="ARBA" id="ARBA00022695"/>
    </source>
</evidence>
<dbReference type="Gene3D" id="3.40.50.300">
    <property type="entry name" value="P-loop containing nucleotide triphosphate hydrolases"/>
    <property type="match status" value="1"/>
</dbReference>
<dbReference type="SUPFAM" id="SSF48019">
    <property type="entry name" value="post-AAA+ oligomerization domain-like"/>
    <property type="match status" value="1"/>
</dbReference>
<dbReference type="Gene3D" id="1.20.272.10">
    <property type="match status" value="1"/>
</dbReference>
<evidence type="ECO:0000313" key="11">
    <source>
        <dbReference type="EMBL" id="MBS4536866.1"/>
    </source>
</evidence>
<dbReference type="GO" id="GO:0006261">
    <property type="term" value="P:DNA-templated DNA replication"/>
    <property type="evidence" value="ECO:0007669"/>
    <property type="project" value="TreeGrafter"/>
</dbReference>
<sequence length="345" mass="39957">MTYKQVLKDIKNNELKNVYLFFGEETYLIDFCVEKIKEKYISVSFETLNYISIDGKESTVSDIVNASETLPFMADKKIVVVNEVPWIKAQGKNEDLEELINYIDNPSNTTCLIFISKTESIDKRKKLIKKIKQNEGLIEFSSIKGQDLNKWIDKTFKKEQKFIKEKEINNFIEVTGYLEQNSNKTLYDMENEIEKVCNYLGDRERVELKDIENVLIKSLHSNIFALVDSIGEMNYSKGISIFNEMTLNNEPHQLIIHMITRQFRLLLMSKLLHQKGYSIGNLAKKMGVPSFVGRKLINQSNNFSIKELREGLNQCLITDKNIKTGKMESGVAIEVLIMNFKNNDK</sequence>
<evidence type="ECO:0000256" key="8">
    <source>
        <dbReference type="ARBA" id="ARBA00049244"/>
    </source>
</evidence>
<gene>
    <name evidence="11" type="primary">holA</name>
    <name evidence="11" type="ORF">GOQ27_00235</name>
</gene>
<dbReference type="Proteomes" id="UP000724672">
    <property type="component" value="Unassembled WGS sequence"/>
</dbReference>
<evidence type="ECO:0000259" key="10">
    <source>
        <dbReference type="Pfam" id="PF21694"/>
    </source>
</evidence>
<organism evidence="11 12">
    <name type="scientific">Anaeromonas frigoriresistens</name>
    <dbReference type="NCBI Taxonomy" id="2683708"/>
    <lineage>
        <taxon>Bacteria</taxon>
        <taxon>Bacillati</taxon>
        <taxon>Bacillota</taxon>
        <taxon>Tissierellia</taxon>
        <taxon>Tissierellales</taxon>
        <taxon>Thermohalobacteraceae</taxon>
        <taxon>Anaeromonas</taxon>
    </lineage>
</organism>
<dbReference type="PANTHER" id="PTHR34388">
    <property type="entry name" value="DNA POLYMERASE III SUBUNIT DELTA"/>
    <property type="match status" value="1"/>
</dbReference>
<dbReference type="InterPro" id="IPR048466">
    <property type="entry name" value="DNA_pol3_delta-like_C"/>
</dbReference>
<comment type="caution">
    <text evidence="11">The sequence shown here is derived from an EMBL/GenBank/DDBJ whole genome shotgun (WGS) entry which is preliminary data.</text>
</comment>
<dbReference type="Pfam" id="PF06144">
    <property type="entry name" value="DNA_pol3_delta"/>
    <property type="match status" value="1"/>
</dbReference>
<evidence type="ECO:0000256" key="6">
    <source>
        <dbReference type="ARBA" id="ARBA00022932"/>
    </source>
</evidence>
<keyword evidence="5" id="KW-0235">DNA replication</keyword>
<dbReference type="PANTHER" id="PTHR34388:SF1">
    <property type="entry name" value="DNA POLYMERASE III SUBUNIT DELTA"/>
    <property type="match status" value="1"/>
</dbReference>
<dbReference type="SUPFAM" id="SSF52540">
    <property type="entry name" value="P-loop containing nucleoside triphosphate hydrolases"/>
    <property type="match status" value="1"/>
</dbReference>
<dbReference type="InterPro" id="IPR027417">
    <property type="entry name" value="P-loop_NTPase"/>
</dbReference>
<protein>
    <recommendedName>
        <fullName evidence="2">DNA polymerase III subunit delta</fullName>
        <ecNumber evidence="1">2.7.7.7</ecNumber>
    </recommendedName>
</protein>
<dbReference type="NCBIfam" id="TIGR01128">
    <property type="entry name" value="holA"/>
    <property type="match status" value="1"/>
</dbReference>
<evidence type="ECO:0000259" key="9">
    <source>
        <dbReference type="Pfam" id="PF06144"/>
    </source>
</evidence>
<dbReference type="EMBL" id="WSFT01000005">
    <property type="protein sequence ID" value="MBS4536866.1"/>
    <property type="molecule type" value="Genomic_DNA"/>
</dbReference>
<dbReference type="EC" id="2.7.7.7" evidence="1"/>
<evidence type="ECO:0000256" key="5">
    <source>
        <dbReference type="ARBA" id="ARBA00022705"/>
    </source>
</evidence>
<dbReference type="GO" id="GO:0003677">
    <property type="term" value="F:DNA binding"/>
    <property type="evidence" value="ECO:0007669"/>
    <property type="project" value="InterPro"/>
</dbReference>
<dbReference type="InterPro" id="IPR010372">
    <property type="entry name" value="DNA_pol3_delta_N"/>
</dbReference>
<comment type="similarity">
    <text evidence="7">Belongs to the DNA polymerase HolA subunit family.</text>
</comment>
<name>A0A942UUW2_9FIRM</name>
<keyword evidence="6" id="KW-0239">DNA-directed DNA polymerase</keyword>
<feature type="domain" description="DNA polymerase III delta subunit-like C-terminal" evidence="10">
    <location>
        <begin position="221"/>
        <end position="340"/>
    </location>
</feature>
<comment type="catalytic activity">
    <reaction evidence="8">
        <text>DNA(n) + a 2'-deoxyribonucleoside 5'-triphosphate = DNA(n+1) + diphosphate</text>
        <dbReference type="Rhea" id="RHEA:22508"/>
        <dbReference type="Rhea" id="RHEA-COMP:17339"/>
        <dbReference type="Rhea" id="RHEA-COMP:17340"/>
        <dbReference type="ChEBI" id="CHEBI:33019"/>
        <dbReference type="ChEBI" id="CHEBI:61560"/>
        <dbReference type="ChEBI" id="CHEBI:173112"/>
        <dbReference type="EC" id="2.7.7.7"/>
    </reaction>
</comment>
<dbReference type="GO" id="GO:0003887">
    <property type="term" value="F:DNA-directed DNA polymerase activity"/>
    <property type="evidence" value="ECO:0007669"/>
    <property type="project" value="UniProtKB-KW"/>
</dbReference>
<keyword evidence="12" id="KW-1185">Reference proteome</keyword>
<reference evidence="11" key="1">
    <citation type="submission" date="2019-12" db="EMBL/GenBank/DDBJ databases">
        <title>Clostridiaceae gen. nov. sp. nov., isolated from sediment in Xinjiang, China.</title>
        <authorList>
            <person name="Zhang R."/>
        </authorList>
    </citation>
    <scope>NUCLEOTIDE SEQUENCE</scope>
    <source>
        <strain evidence="11">D2Q-11</strain>
    </source>
</reference>
<evidence type="ECO:0000313" key="12">
    <source>
        <dbReference type="Proteomes" id="UP000724672"/>
    </source>
</evidence>
<keyword evidence="3 11" id="KW-0808">Transferase</keyword>